<comment type="catalytic activity">
    <reaction evidence="4">
        <text>a long-chain fatty acid + ATP + CoA = a long-chain fatty acyl-CoA + AMP + diphosphate</text>
        <dbReference type="Rhea" id="RHEA:15421"/>
        <dbReference type="ChEBI" id="CHEBI:30616"/>
        <dbReference type="ChEBI" id="CHEBI:33019"/>
        <dbReference type="ChEBI" id="CHEBI:57287"/>
        <dbReference type="ChEBI" id="CHEBI:57560"/>
        <dbReference type="ChEBI" id="CHEBI:83139"/>
        <dbReference type="ChEBI" id="CHEBI:456215"/>
        <dbReference type="EC" id="6.2.1.3"/>
    </reaction>
    <physiologicalReaction direction="left-to-right" evidence="4">
        <dbReference type="Rhea" id="RHEA:15422"/>
    </physiologicalReaction>
</comment>
<dbReference type="CDD" id="cd05907">
    <property type="entry name" value="VL_LC_FACS_like"/>
    <property type="match status" value="1"/>
</dbReference>
<comment type="caution">
    <text evidence="6">The sequence shown here is derived from an EMBL/GenBank/DDBJ whole genome shotgun (WGS) entry which is preliminary data.</text>
</comment>
<dbReference type="RefSeq" id="WP_148896971.1">
    <property type="nucleotide sequence ID" value="NZ_VNIB01000016.1"/>
</dbReference>
<reference evidence="6 7" key="1">
    <citation type="submission" date="2019-07" db="EMBL/GenBank/DDBJ databases">
        <title>Genomic Encyclopedia of Type Strains, Phase IV (KMG-IV): sequencing the most valuable type-strain genomes for metagenomic binning, comparative biology and taxonomic classification.</title>
        <authorList>
            <person name="Goeker M."/>
        </authorList>
    </citation>
    <scope>NUCLEOTIDE SEQUENCE [LARGE SCALE GENOMIC DNA]</scope>
    <source>
        <strain evidence="6 7">SS015</strain>
    </source>
</reference>
<dbReference type="InterPro" id="IPR000873">
    <property type="entry name" value="AMP-dep_synth/lig_dom"/>
</dbReference>
<dbReference type="PROSITE" id="PS00455">
    <property type="entry name" value="AMP_BINDING"/>
    <property type="match status" value="1"/>
</dbReference>
<dbReference type="SUPFAM" id="SSF56801">
    <property type="entry name" value="Acetyl-CoA synthetase-like"/>
    <property type="match status" value="1"/>
</dbReference>
<dbReference type="Gene3D" id="3.30.300.30">
    <property type="match status" value="1"/>
</dbReference>
<dbReference type="GO" id="GO:0016020">
    <property type="term" value="C:membrane"/>
    <property type="evidence" value="ECO:0007669"/>
    <property type="project" value="TreeGrafter"/>
</dbReference>
<dbReference type="PANTHER" id="PTHR43272:SF32">
    <property type="entry name" value="AMP-DEPENDENT SYNTHETASE_LIGASE DOMAIN-CONTAINING PROTEIN"/>
    <property type="match status" value="1"/>
</dbReference>
<dbReference type="InterPro" id="IPR020845">
    <property type="entry name" value="AMP-binding_CS"/>
</dbReference>
<dbReference type="PANTHER" id="PTHR43272">
    <property type="entry name" value="LONG-CHAIN-FATTY-ACID--COA LIGASE"/>
    <property type="match status" value="1"/>
</dbReference>
<keyword evidence="3" id="KW-0443">Lipid metabolism</keyword>
<evidence type="ECO:0000256" key="1">
    <source>
        <dbReference type="ARBA" id="ARBA00022598"/>
    </source>
</evidence>
<evidence type="ECO:0000313" key="6">
    <source>
        <dbReference type="EMBL" id="TYO95830.1"/>
    </source>
</evidence>
<keyword evidence="1" id="KW-0436">Ligase</keyword>
<evidence type="ECO:0000256" key="4">
    <source>
        <dbReference type="ARBA" id="ARBA00024484"/>
    </source>
</evidence>
<feature type="domain" description="AMP-dependent synthetase/ligase" evidence="5">
    <location>
        <begin position="19"/>
        <end position="433"/>
    </location>
</feature>
<dbReference type="Pfam" id="PF23562">
    <property type="entry name" value="AMP-binding_C_3"/>
    <property type="match status" value="1"/>
</dbReference>
<sequence>MKKEVAAMPYVSVPGMLRWGAGEFRDRLATTYKKDGRWQSLTYGQFYQRVLMAARGLRKLGVGPGDKVAILSENRVGWIIADLGILTARAISVPIYATNTPEQVAYVLEHSGARIVFVSTRLQYEKLMAVRERLPQLEMVIAFERFIGDRSLPVFHLYQLSEISHPISAEEQAELEAEIDRIGRDDLLTLIYTSGTTGAPKGVMLTHGNFLVDAWLGLDRLQGRDKQETFLSFLPLSHVLERTAGYYAALMSGSRIVFAESIDKVVENMVEVKPTAMVSVPRLFEKIYSRIYENVHLMSPPKRQLFHRAIEVGREYVYRRYVERRPAGLLRARYRFYDRLIFSKIRQKFGGNMRFFISGGAPLDKTINEFMWIIGIPTFEGYGLTETSPAITLNSLDQIRFGSVGRPLDLTEVKLAEDGELLVRGPQLMKGYYRNEQATAEAMKDGWLHTGDIARIDEEGYVYIVDRKKELIVTAGGKNIAPQPLENELKLDKYISQAFVYGDRKPYLVALITPNMERLIELGHQKNLDYFDVEELVANEKVRAVFAERIAQLNAKLPSYETIKKFVLLPRDFSVEGGELTPTLKLKRKVIYEKYRERIEALYDQNGQSANSKNQQGDRQ</sequence>
<evidence type="ECO:0000256" key="2">
    <source>
        <dbReference type="ARBA" id="ARBA00022832"/>
    </source>
</evidence>
<accession>A0A5D3WGX1</accession>
<dbReference type="Pfam" id="PF00501">
    <property type="entry name" value="AMP-binding"/>
    <property type="match status" value="1"/>
</dbReference>
<dbReference type="GO" id="GO:0004467">
    <property type="term" value="F:long-chain fatty acid-CoA ligase activity"/>
    <property type="evidence" value="ECO:0007669"/>
    <property type="project" value="UniProtKB-EC"/>
</dbReference>
<evidence type="ECO:0000259" key="5">
    <source>
        <dbReference type="Pfam" id="PF00501"/>
    </source>
</evidence>
<name>A0A5D3WGX1_9BACT</name>
<dbReference type="InterPro" id="IPR042099">
    <property type="entry name" value="ANL_N_sf"/>
</dbReference>
<keyword evidence="2" id="KW-0276">Fatty acid metabolism</keyword>
<gene>
    <name evidence="6" type="ORF">EDC39_11637</name>
</gene>
<dbReference type="InterPro" id="IPR045851">
    <property type="entry name" value="AMP-bd_C_sf"/>
</dbReference>
<dbReference type="EMBL" id="VNIB01000016">
    <property type="protein sequence ID" value="TYO95830.1"/>
    <property type="molecule type" value="Genomic_DNA"/>
</dbReference>
<proteinExistence type="predicted"/>
<evidence type="ECO:0000313" key="7">
    <source>
        <dbReference type="Proteomes" id="UP000324159"/>
    </source>
</evidence>
<dbReference type="OrthoDB" id="9799237at2"/>
<dbReference type="AlphaFoldDB" id="A0A5D3WGX1"/>
<protein>
    <submittedName>
        <fullName evidence="6">Long-chain acyl-CoA synthetase</fullName>
    </submittedName>
</protein>
<evidence type="ECO:0000256" key="3">
    <source>
        <dbReference type="ARBA" id="ARBA00023098"/>
    </source>
</evidence>
<keyword evidence="7" id="KW-1185">Reference proteome</keyword>
<organism evidence="6 7">
    <name type="scientific">Geothermobacter ehrlichii</name>
    <dbReference type="NCBI Taxonomy" id="213224"/>
    <lineage>
        <taxon>Bacteria</taxon>
        <taxon>Pseudomonadati</taxon>
        <taxon>Thermodesulfobacteriota</taxon>
        <taxon>Desulfuromonadia</taxon>
        <taxon>Desulfuromonadales</taxon>
        <taxon>Geothermobacteraceae</taxon>
        <taxon>Geothermobacter</taxon>
    </lineage>
</organism>
<dbReference type="Proteomes" id="UP000324159">
    <property type="component" value="Unassembled WGS sequence"/>
</dbReference>
<dbReference type="Gene3D" id="3.40.50.12780">
    <property type="entry name" value="N-terminal domain of ligase-like"/>
    <property type="match status" value="1"/>
</dbReference>